<protein>
    <submittedName>
        <fullName evidence="3">YdcF family protein</fullName>
    </submittedName>
</protein>
<dbReference type="PANTHER" id="PTHR30336:SF4">
    <property type="entry name" value="ENVELOPE BIOGENESIS FACTOR ELYC"/>
    <property type="match status" value="1"/>
</dbReference>
<keyword evidence="1" id="KW-0812">Transmembrane</keyword>
<keyword evidence="1" id="KW-0472">Membrane</keyword>
<keyword evidence="4" id="KW-1185">Reference proteome</keyword>
<evidence type="ECO:0000313" key="3">
    <source>
        <dbReference type="EMBL" id="RDV03524.1"/>
    </source>
</evidence>
<dbReference type="InterPro" id="IPR003848">
    <property type="entry name" value="DUF218"/>
</dbReference>
<feature type="domain" description="DUF218" evidence="2">
    <location>
        <begin position="47"/>
        <end position="186"/>
    </location>
</feature>
<sequence>MFAGFVRWIGFLTMTVAIVGALALTGGFFWFAAQIADGEVNLGRKADGIVVLTGAAARIPDAIELLASERGKRLLITGVHRATSATEIARLTPLYSKYFDCCIDLDRSALNTFGNALETKRWTREHNFTSLIIVTSNWHMPRAMAEIAHQLPDVTLIAYPVISEKVRTEPWWESLGTTRFLVAEYLKYLFALVRMGVDPDINS</sequence>
<evidence type="ECO:0000259" key="2">
    <source>
        <dbReference type="Pfam" id="PF02698"/>
    </source>
</evidence>
<dbReference type="GO" id="GO:0000270">
    <property type="term" value="P:peptidoglycan metabolic process"/>
    <property type="evidence" value="ECO:0007669"/>
    <property type="project" value="TreeGrafter"/>
</dbReference>
<name>A0A371B7K1_9BRAD</name>
<dbReference type="PANTHER" id="PTHR30336">
    <property type="entry name" value="INNER MEMBRANE PROTEIN, PROBABLE PERMEASE"/>
    <property type="match status" value="1"/>
</dbReference>
<dbReference type="Gene3D" id="3.40.50.620">
    <property type="entry name" value="HUPs"/>
    <property type="match status" value="1"/>
</dbReference>
<comment type="caution">
    <text evidence="3">The sequence shown here is derived from an EMBL/GenBank/DDBJ whole genome shotgun (WGS) entry which is preliminary data.</text>
</comment>
<accession>A0A371B7K1</accession>
<dbReference type="RefSeq" id="WP_115515550.1">
    <property type="nucleotide sequence ID" value="NZ_QRGO01000001.1"/>
</dbReference>
<evidence type="ECO:0000313" key="4">
    <source>
        <dbReference type="Proteomes" id="UP000263993"/>
    </source>
</evidence>
<proteinExistence type="predicted"/>
<reference evidence="4" key="1">
    <citation type="submission" date="2018-08" db="EMBL/GenBank/DDBJ databases">
        <authorList>
            <person name="Kim S.-J."/>
            <person name="Jung G.-Y."/>
        </authorList>
    </citation>
    <scope>NUCLEOTIDE SEQUENCE [LARGE SCALE GENOMIC DNA]</scope>
    <source>
        <strain evidence="4">GY_H</strain>
    </source>
</reference>
<dbReference type="GO" id="GO:0005886">
    <property type="term" value="C:plasma membrane"/>
    <property type="evidence" value="ECO:0007669"/>
    <property type="project" value="TreeGrafter"/>
</dbReference>
<dbReference type="InterPro" id="IPR014729">
    <property type="entry name" value="Rossmann-like_a/b/a_fold"/>
</dbReference>
<gene>
    <name evidence="3" type="ORF">DXH78_02335</name>
</gene>
<feature type="transmembrane region" description="Helical" evidence="1">
    <location>
        <begin position="6"/>
        <end position="32"/>
    </location>
</feature>
<dbReference type="Proteomes" id="UP000263993">
    <property type="component" value="Unassembled WGS sequence"/>
</dbReference>
<organism evidence="3 4">
    <name type="scientific">Undibacter mobilis</name>
    <dbReference type="NCBI Taxonomy" id="2292256"/>
    <lineage>
        <taxon>Bacteria</taxon>
        <taxon>Pseudomonadati</taxon>
        <taxon>Pseudomonadota</taxon>
        <taxon>Alphaproteobacteria</taxon>
        <taxon>Hyphomicrobiales</taxon>
        <taxon>Nitrobacteraceae</taxon>
        <taxon>Undibacter</taxon>
    </lineage>
</organism>
<dbReference type="GO" id="GO:0043164">
    <property type="term" value="P:Gram-negative-bacterium-type cell wall biogenesis"/>
    <property type="evidence" value="ECO:0007669"/>
    <property type="project" value="TreeGrafter"/>
</dbReference>
<keyword evidence="1" id="KW-1133">Transmembrane helix</keyword>
<dbReference type="EMBL" id="QRGO01000001">
    <property type="protein sequence ID" value="RDV03524.1"/>
    <property type="molecule type" value="Genomic_DNA"/>
</dbReference>
<dbReference type="CDD" id="cd06259">
    <property type="entry name" value="YdcF-like"/>
    <property type="match status" value="1"/>
</dbReference>
<dbReference type="InterPro" id="IPR051599">
    <property type="entry name" value="Cell_Envelope_Assoc"/>
</dbReference>
<dbReference type="OrthoDB" id="9812311at2"/>
<dbReference type="Pfam" id="PF02698">
    <property type="entry name" value="DUF218"/>
    <property type="match status" value="1"/>
</dbReference>
<dbReference type="AlphaFoldDB" id="A0A371B7K1"/>
<evidence type="ECO:0000256" key="1">
    <source>
        <dbReference type="SAM" id="Phobius"/>
    </source>
</evidence>